<comment type="caution">
    <text evidence="2">The sequence shown here is derived from an EMBL/GenBank/DDBJ whole genome shotgun (WGS) entry which is preliminary data.</text>
</comment>
<dbReference type="Proteomes" id="UP000697107">
    <property type="component" value="Unassembled WGS sequence"/>
</dbReference>
<evidence type="ECO:0000313" key="4">
    <source>
        <dbReference type="EMBL" id="KAG2956180.1"/>
    </source>
</evidence>
<keyword evidence="1" id="KW-0472">Membrane</keyword>
<evidence type="ECO:0000313" key="2">
    <source>
        <dbReference type="EMBL" id="KAG2873452.1"/>
    </source>
</evidence>
<gene>
    <name evidence="2" type="ORF">PC115_g24363</name>
    <name evidence="3" type="ORF">PC117_g27258</name>
    <name evidence="4" type="ORF">PC118_g24581</name>
</gene>
<dbReference type="Proteomes" id="UP000736787">
    <property type="component" value="Unassembled WGS sequence"/>
</dbReference>
<proteinExistence type="predicted"/>
<dbReference type="AlphaFoldDB" id="A0A8T1A9W4"/>
<keyword evidence="1" id="KW-0812">Transmembrane</keyword>
<protein>
    <submittedName>
        <fullName evidence="2">Uncharacterized protein</fullName>
    </submittedName>
</protein>
<evidence type="ECO:0000313" key="5">
    <source>
        <dbReference type="Proteomes" id="UP000774804"/>
    </source>
</evidence>
<dbReference type="EMBL" id="RCML01003195">
    <property type="protein sequence ID" value="KAG2956180.1"/>
    <property type="molecule type" value="Genomic_DNA"/>
</dbReference>
<name>A0A8T1A9W4_9STRA</name>
<accession>A0A8T1A9W4</accession>
<dbReference type="Proteomes" id="UP000774804">
    <property type="component" value="Unassembled WGS sequence"/>
</dbReference>
<feature type="transmembrane region" description="Helical" evidence="1">
    <location>
        <begin position="6"/>
        <end position="26"/>
    </location>
</feature>
<keyword evidence="1" id="KW-1133">Transmembrane helix</keyword>
<organism evidence="2 5">
    <name type="scientific">Phytophthora cactorum</name>
    <dbReference type="NCBI Taxonomy" id="29920"/>
    <lineage>
        <taxon>Eukaryota</taxon>
        <taxon>Sar</taxon>
        <taxon>Stramenopiles</taxon>
        <taxon>Oomycota</taxon>
        <taxon>Peronosporomycetes</taxon>
        <taxon>Peronosporales</taxon>
        <taxon>Peronosporaceae</taxon>
        <taxon>Phytophthora</taxon>
    </lineage>
</organism>
<dbReference type="EMBL" id="RCMI01003123">
    <property type="protein sequence ID" value="KAG2873452.1"/>
    <property type="molecule type" value="Genomic_DNA"/>
</dbReference>
<sequence>MARLQVASVSVSLIATINEFCLAMFYPSIIVK</sequence>
<evidence type="ECO:0000256" key="1">
    <source>
        <dbReference type="SAM" id="Phobius"/>
    </source>
</evidence>
<dbReference type="EMBL" id="RCMK01003145">
    <property type="protein sequence ID" value="KAG2876364.1"/>
    <property type="molecule type" value="Genomic_DNA"/>
</dbReference>
<evidence type="ECO:0000313" key="3">
    <source>
        <dbReference type="EMBL" id="KAG2876364.1"/>
    </source>
</evidence>
<reference evidence="2" key="1">
    <citation type="submission" date="2018-10" db="EMBL/GenBank/DDBJ databases">
        <title>Effector identification in a new, highly contiguous assembly of the strawberry crown rot pathogen Phytophthora cactorum.</title>
        <authorList>
            <person name="Armitage A.D."/>
            <person name="Nellist C.F."/>
            <person name="Bates H."/>
            <person name="Vickerstaff R.J."/>
            <person name="Harrison R.J."/>
        </authorList>
    </citation>
    <scope>NUCLEOTIDE SEQUENCE</scope>
    <source>
        <strain evidence="2">4032</strain>
        <strain evidence="3">4040</strain>
        <strain evidence="4">P415</strain>
    </source>
</reference>